<dbReference type="Gene3D" id="3.40.50.300">
    <property type="entry name" value="P-loop containing nucleotide triphosphate hydrolases"/>
    <property type="match status" value="1"/>
</dbReference>
<keyword evidence="2" id="KW-1185">Reference proteome</keyword>
<dbReference type="PANTHER" id="PTHR48312:SF1">
    <property type="entry name" value="SULFOTRANSFERASE"/>
    <property type="match status" value="1"/>
</dbReference>
<dbReference type="Proteomes" id="UP000887568">
    <property type="component" value="Unplaced"/>
</dbReference>
<dbReference type="SUPFAM" id="SSF52540">
    <property type="entry name" value="P-loop containing nucleoside triphosphate hydrolases"/>
    <property type="match status" value="1"/>
</dbReference>
<organism evidence="1 2">
    <name type="scientific">Patiria miniata</name>
    <name type="common">Bat star</name>
    <name type="synonym">Asterina miniata</name>
    <dbReference type="NCBI Taxonomy" id="46514"/>
    <lineage>
        <taxon>Eukaryota</taxon>
        <taxon>Metazoa</taxon>
        <taxon>Echinodermata</taxon>
        <taxon>Eleutherozoa</taxon>
        <taxon>Asterozoa</taxon>
        <taxon>Asteroidea</taxon>
        <taxon>Valvatacea</taxon>
        <taxon>Valvatida</taxon>
        <taxon>Asterinidae</taxon>
        <taxon>Patiria</taxon>
    </lineage>
</organism>
<dbReference type="RefSeq" id="XP_038069938.1">
    <property type="nucleotide sequence ID" value="XM_038214010.1"/>
</dbReference>
<dbReference type="AlphaFoldDB" id="A0A914B1Z7"/>
<accession>A0A914B1Z7</accession>
<reference evidence="1" key="1">
    <citation type="submission" date="2022-11" db="UniProtKB">
        <authorList>
            <consortium name="EnsemblMetazoa"/>
        </authorList>
    </citation>
    <scope>IDENTIFICATION</scope>
</reference>
<proteinExistence type="predicted"/>
<evidence type="ECO:0000313" key="2">
    <source>
        <dbReference type="Proteomes" id="UP000887568"/>
    </source>
</evidence>
<evidence type="ECO:0000313" key="1">
    <source>
        <dbReference type="EnsemblMetazoa" id="XP_038069938.1"/>
    </source>
</evidence>
<dbReference type="EnsemblMetazoa" id="XM_038214010.1">
    <property type="protein sequence ID" value="XP_038069938.1"/>
    <property type="gene ID" value="LOC119739180"/>
</dbReference>
<dbReference type="Pfam" id="PF19798">
    <property type="entry name" value="Sulfotransfer_5"/>
    <property type="match status" value="1"/>
</dbReference>
<protein>
    <submittedName>
        <fullName evidence="1">Uncharacterized protein</fullName>
    </submittedName>
</protein>
<dbReference type="InterPro" id="IPR027417">
    <property type="entry name" value="P-loop_NTPase"/>
</dbReference>
<dbReference type="OMA" id="THPKEIM"/>
<dbReference type="GeneID" id="119739180"/>
<name>A0A914B1Z7_PATMI</name>
<dbReference type="OrthoDB" id="10047557at2759"/>
<dbReference type="PANTHER" id="PTHR48312">
    <property type="match status" value="1"/>
</dbReference>
<sequence length="293" mass="33792">MAGCEKSPSSKEQQVRLMIWTTPRSTSTALTKCLSFVEDSKVFLEPYVAAFHVGTDKGAASHEEVDRNTTRKEAVGVTDDSQFTYKWVKEQLEETHDGKKFILCKDMAYAVSDRFAFLPENYQHLFLIRNPLKVFPSWKKVYHLAMGRSMDEFELDKLPPGLFPQGRGYKEINDLIEYLKETQDQEPIIIDTDDLLQDPKGILSALFKAIRMPFEERLLRWGAGDAITREWVVARHFLEVNQIGHIYKTAFDSTCFTKPRPLPDRTPLSPDILRCVDATMPYYDKMHAQRLTT</sequence>